<reference evidence="2" key="1">
    <citation type="submission" date="2016-05" db="EMBL/GenBank/DDBJ databases">
        <authorList>
            <person name="Naeem Raeece"/>
        </authorList>
    </citation>
    <scope>NUCLEOTIDE SEQUENCE [LARGE SCALE GENOMIC DNA]</scope>
</reference>
<protein>
    <submittedName>
        <fullName evidence="1">Uncharacterized protein</fullName>
    </submittedName>
</protein>
<dbReference type="AlphaFoldDB" id="A0A1A8WRC9"/>
<accession>A0A1A8WRC9</accession>
<dbReference type="EMBL" id="FLQU01002057">
    <property type="protein sequence ID" value="SBS95455.1"/>
    <property type="molecule type" value="Genomic_DNA"/>
</dbReference>
<proteinExistence type="predicted"/>
<evidence type="ECO:0000313" key="2">
    <source>
        <dbReference type="Proteomes" id="UP000078560"/>
    </source>
</evidence>
<dbReference type="Proteomes" id="UP000078560">
    <property type="component" value="Unassembled WGS sequence"/>
</dbReference>
<gene>
    <name evidence="1" type="ORF">POVCU2_0095960</name>
</gene>
<evidence type="ECO:0000313" key="1">
    <source>
        <dbReference type="EMBL" id="SBS95455.1"/>
    </source>
</evidence>
<name>A0A1A8WRC9_PLAOA</name>
<sequence length="89" mass="10116">MEKMHASPHSFCELQSCKIEAQGGENMAQIISPCKTPTYTCTYTPKHIENFSQKTLINITYSFTNLLLKEGCLPREDSQIPPFFSALRE</sequence>
<organism evidence="1 2">
    <name type="scientific">Plasmodium ovale curtisi</name>
    <dbReference type="NCBI Taxonomy" id="864141"/>
    <lineage>
        <taxon>Eukaryota</taxon>
        <taxon>Sar</taxon>
        <taxon>Alveolata</taxon>
        <taxon>Apicomplexa</taxon>
        <taxon>Aconoidasida</taxon>
        <taxon>Haemosporida</taxon>
        <taxon>Plasmodiidae</taxon>
        <taxon>Plasmodium</taxon>
        <taxon>Plasmodium (Plasmodium)</taxon>
    </lineage>
</organism>